<dbReference type="Proteomes" id="UP000742024">
    <property type="component" value="Unassembled WGS sequence"/>
</dbReference>
<dbReference type="EMBL" id="SRPR01000959">
    <property type="protein sequence ID" value="KAG5949959.1"/>
    <property type="molecule type" value="Genomic_DNA"/>
</dbReference>
<proteinExistence type="predicted"/>
<evidence type="ECO:0000313" key="1">
    <source>
        <dbReference type="EMBL" id="KAG5949959.1"/>
    </source>
</evidence>
<sequence length="177" mass="20120">MTMHRQNSRIDSFTPLDAPHFMAILGINAKLGTLREAQDYSYILTGLVYCVRVISLDLLLPSKGLRGIPEIQNFRDQRRKYLQDGLMGVLPSNSMISLLAYAKSIVTDYSNFGSIFWAEGNRVFVFKGARIAIDNFRAMVENAIHEAEDLLWLTLMSTPRETDRLELNIIDLSDEMS</sequence>
<organism evidence="1 2">
    <name type="scientific">Claviceps arundinis</name>
    <dbReference type="NCBI Taxonomy" id="1623583"/>
    <lineage>
        <taxon>Eukaryota</taxon>
        <taxon>Fungi</taxon>
        <taxon>Dikarya</taxon>
        <taxon>Ascomycota</taxon>
        <taxon>Pezizomycotina</taxon>
        <taxon>Sordariomycetes</taxon>
        <taxon>Hypocreomycetidae</taxon>
        <taxon>Hypocreales</taxon>
        <taxon>Clavicipitaceae</taxon>
        <taxon>Claviceps</taxon>
    </lineage>
</organism>
<keyword evidence="2" id="KW-1185">Reference proteome</keyword>
<protein>
    <submittedName>
        <fullName evidence="1">Uncharacterized protein</fullName>
    </submittedName>
</protein>
<evidence type="ECO:0000313" key="2">
    <source>
        <dbReference type="Proteomes" id="UP000742024"/>
    </source>
</evidence>
<accession>A0ABQ7P0Q2</accession>
<comment type="caution">
    <text evidence="1">The sequence shown here is derived from an EMBL/GenBank/DDBJ whole genome shotgun (WGS) entry which is preliminary data.</text>
</comment>
<reference evidence="1 2" key="1">
    <citation type="journal article" date="2020" name="bioRxiv">
        <title>Whole genome comparisons of ergot fungi reveals the divergence and evolution of species within the genus Claviceps are the result of varying mechanisms driving genome evolution and host range expansion.</title>
        <authorList>
            <person name="Wyka S.A."/>
            <person name="Mondo S.J."/>
            <person name="Liu M."/>
            <person name="Dettman J."/>
            <person name="Nalam V."/>
            <person name="Broders K.D."/>
        </authorList>
    </citation>
    <scope>NUCLEOTIDE SEQUENCE [LARGE SCALE GENOMIC DNA]</scope>
    <source>
        <strain evidence="1 2">LM583</strain>
    </source>
</reference>
<name>A0ABQ7P0Q2_9HYPO</name>
<gene>
    <name evidence="1" type="ORF">E4U57_008138</name>
</gene>